<comment type="similarity">
    <text evidence="5 18">Belongs to the CDS family.</text>
</comment>
<feature type="transmembrane region" description="Helical" evidence="19">
    <location>
        <begin position="189"/>
        <end position="209"/>
    </location>
</feature>
<keyword evidence="15 19" id="KW-0472">Membrane</keyword>
<feature type="transmembrane region" description="Helical" evidence="19">
    <location>
        <begin position="7"/>
        <end position="25"/>
    </location>
</feature>
<keyword evidence="8" id="KW-1003">Cell membrane</keyword>
<dbReference type="Pfam" id="PF01148">
    <property type="entry name" value="CTP_transf_1"/>
    <property type="match status" value="1"/>
</dbReference>
<evidence type="ECO:0000313" key="21">
    <source>
        <dbReference type="Proteomes" id="UP000321580"/>
    </source>
</evidence>
<dbReference type="Proteomes" id="UP000321580">
    <property type="component" value="Unassembled WGS sequence"/>
</dbReference>
<feature type="transmembrane region" description="Helical" evidence="19">
    <location>
        <begin position="62"/>
        <end position="82"/>
    </location>
</feature>
<organism evidence="20 21">
    <name type="scientific">Phaeodactylibacter luteus</name>
    <dbReference type="NCBI Taxonomy" id="1564516"/>
    <lineage>
        <taxon>Bacteria</taxon>
        <taxon>Pseudomonadati</taxon>
        <taxon>Bacteroidota</taxon>
        <taxon>Saprospiria</taxon>
        <taxon>Saprospirales</taxon>
        <taxon>Haliscomenobacteraceae</taxon>
        <taxon>Phaeodactylibacter</taxon>
    </lineage>
</organism>
<dbReference type="AlphaFoldDB" id="A0A5C6RM91"/>
<dbReference type="GO" id="GO:0004605">
    <property type="term" value="F:phosphatidate cytidylyltransferase activity"/>
    <property type="evidence" value="ECO:0007669"/>
    <property type="project" value="UniProtKB-EC"/>
</dbReference>
<evidence type="ECO:0000256" key="10">
    <source>
        <dbReference type="ARBA" id="ARBA00022679"/>
    </source>
</evidence>
<comment type="catalytic activity">
    <reaction evidence="1 18">
        <text>a 1,2-diacyl-sn-glycero-3-phosphate + CTP + H(+) = a CDP-1,2-diacyl-sn-glycerol + diphosphate</text>
        <dbReference type="Rhea" id="RHEA:16229"/>
        <dbReference type="ChEBI" id="CHEBI:15378"/>
        <dbReference type="ChEBI" id="CHEBI:33019"/>
        <dbReference type="ChEBI" id="CHEBI:37563"/>
        <dbReference type="ChEBI" id="CHEBI:58332"/>
        <dbReference type="ChEBI" id="CHEBI:58608"/>
        <dbReference type="EC" id="2.7.7.41"/>
    </reaction>
</comment>
<evidence type="ECO:0000256" key="13">
    <source>
        <dbReference type="ARBA" id="ARBA00022989"/>
    </source>
</evidence>
<evidence type="ECO:0000256" key="1">
    <source>
        <dbReference type="ARBA" id="ARBA00001698"/>
    </source>
</evidence>
<evidence type="ECO:0000256" key="15">
    <source>
        <dbReference type="ARBA" id="ARBA00023136"/>
    </source>
</evidence>
<dbReference type="GO" id="GO:0016024">
    <property type="term" value="P:CDP-diacylglycerol biosynthetic process"/>
    <property type="evidence" value="ECO:0007669"/>
    <property type="project" value="UniProtKB-UniPathway"/>
</dbReference>
<gene>
    <name evidence="20" type="ORF">FRY97_09070</name>
</gene>
<proteinExistence type="inferred from homology"/>
<evidence type="ECO:0000256" key="17">
    <source>
        <dbReference type="ARBA" id="ARBA00023264"/>
    </source>
</evidence>
<dbReference type="UniPathway" id="UPA00557">
    <property type="reaction ID" value="UER00614"/>
</dbReference>
<evidence type="ECO:0000256" key="18">
    <source>
        <dbReference type="RuleBase" id="RU003938"/>
    </source>
</evidence>
<comment type="subcellular location">
    <subcellularLocation>
        <location evidence="2">Cell membrane</location>
        <topology evidence="2">Multi-pass membrane protein</topology>
    </subcellularLocation>
</comment>
<comment type="pathway">
    <text evidence="4">Lipid metabolism.</text>
</comment>
<evidence type="ECO:0000256" key="14">
    <source>
        <dbReference type="ARBA" id="ARBA00023098"/>
    </source>
</evidence>
<evidence type="ECO:0000313" key="20">
    <source>
        <dbReference type="EMBL" id="TXB63521.1"/>
    </source>
</evidence>
<evidence type="ECO:0000256" key="8">
    <source>
        <dbReference type="ARBA" id="ARBA00022475"/>
    </source>
</evidence>
<keyword evidence="17" id="KW-1208">Phospholipid metabolism</keyword>
<dbReference type="EC" id="2.7.7.41" evidence="6 18"/>
<feature type="transmembrane region" description="Helical" evidence="19">
    <location>
        <begin position="116"/>
        <end position="140"/>
    </location>
</feature>
<evidence type="ECO:0000256" key="4">
    <source>
        <dbReference type="ARBA" id="ARBA00005189"/>
    </source>
</evidence>
<keyword evidence="9" id="KW-0444">Lipid biosynthesis</keyword>
<feature type="transmembrane region" description="Helical" evidence="19">
    <location>
        <begin position="88"/>
        <end position="109"/>
    </location>
</feature>
<accession>A0A5C6RM91</accession>
<feature type="transmembrane region" description="Helical" evidence="19">
    <location>
        <begin position="256"/>
        <end position="276"/>
    </location>
</feature>
<evidence type="ECO:0000256" key="5">
    <source>
        <dbReference type="ARBA" id="ARBA00010185"/>
    </source>
</evidence>
<keyword evidence="12 18" id="KW-0548">Nucleotidyltransferase</keyword>
<sequence>MKGLVQRAVTGLLFVAVITVCIYASPISFVILFTLVAGLCLWEFFGLVLTRNHRRDLVRRNLALALGMVPFLLSVTIQLNLVADRESFIAFAALLLFPFLFSAFIYELYTKSERPFVNVAFVMLGMVYIGVPFALLLFVAFDAGAYYPNLIFGLLLMNWMNDSGAYLVGSRIGKTPLFPRISPKKTWEGSAGGMALTLIAGVACFYSSNDLQFKDWMALAVIVVVFGSLGDLVESMLKRSVRIKDSGTLLPGHGGLLDRFDAFIFLLPFATAYILWVR</sequence>
<evidence type="ECO:0000256" key="19">
    <source>
        <dbReference type="SAM" id="Phobius"/>
    </source>
</evidence>
<keyword evidence="16" id="KW-0594">Phospholipid biosynthesis</keyword>
<comment type="pathway">
    <text evidence="3 18">Phospholipid metabolism; CDP-diacylglycerol biosynthesis; CDP-diacylglycerol from sn-glycerol 3-phosphate: step 3/3.</text>
</comment>
<dbReference type="InterPro" id="IPR000374">
    <property type="entry name" value="PC_trans"/>
</dbReference>
<comment type="caution">
    <text evidence="20">The sequence shown here is derived from an EMBL/GenBank/DDBJ whole genome shotgun (WGS) entry which is preliminary data.</text>
</comment>
<protein>
    <recommendedName>
        <fullName evidence="7 18">Phosphatidate cytidylyltransferase</fullName>
        <ecNumber evidence="6 18">2.7.7.41</ecNumber>
    </recommendedName>
</protein>
<dbReference type="PROSITE" id="PS01315">
    <property type="entry name" value="CDS"/>
    <property type="match status" value="1"/>
</dbReference>
<name>A0A5C6RM91_9BACT</name>
<feature type="transmembrane region" description="Helical" evidence="19">
    <location>
        <begin position="31"/>
        <end position="50"/>
    </location>
</feature>
<evidence type="ECO:0000256" key="12">
    <source>
        <dbReference type="ARBA" id="ARBA00022695"/>
    </source>
</evidence>
<dbReference type="EMBL" id="VOOR01000015">
    <property type="protein sequence ID" value="TXB63521.1"/>
    <property type="molecule type" value="Genomic_DNA"/>
</dbReference>
<reference evidence="20 21" key="1">
    <citation type="submission" date="2019-08" db="EMBL/GenBank/DDBJ databases">
        <title>Genome of Phaeodactylibacter luteus.</title>
        <authorList>
            <person name="Bowman J.P."/>
        </authorList>
    </citation>
    <scope>NUCLEOTIDE SEQUENCE [LARGE SCALE GENOMIC DNA]</scope>
    <source>
        <strain evidence="20 21">KCTC 42180</strain>
    </source>
</reference>
<evidence type="ECO:0000256" key="2">
    <source>
        <dbReference type="ARBA" id="ARBA00004651"/>
    </source>
</evidence>
<keyword evidence="10 18" id="KW-0808">Transferase</keyword>
<dbReference type="PANTHER" id="PTHR46382">
    <property type="entry name" value="PHOSPHATIDATE CYTIDYLYLTRANSFERASE"/>
    <property type="match status" value="1"/>
</dbReference>
<evidence type="ECO:0000256" key="3">
    <source>
        <dbReference type="ARBA" id="ARBA00005119"/>
    </source>
</evidence>
<keyword evidence="14" id="KW-0443">Lipid metabolism</keyword>
<evidence type="ECO:0000256" key="6">
    <source>
        <dbReference type="ARBA" id="ARBA00012487"/>
    </source>
</evidence>
<keyword evidence="21" id="KW-1185">Reference proteome</keyword>
<dbReference type="OrthoDB" id="9799199at2"/>
<evidence type="ECO:0000256" key="16">
    <source>
        <dbReference type="ARBA" id="ARBA00023209"/>
    </source>
</evidence>
<keyword evidence="13 19" id="KW-1133">Transmembrane helix</keyword>
<dbReference type="GO" id="GO:0005886">
    <property type="term" value="C:plasma membrane"/>
    <property type="evidence" value="ECO:0007669"/>
    <property type="project" value="UniProtKB-SubCell"/>
</dbReference>
<evidence type="ECO:0000256" key="9">
    <source>
        <dbReference type="ARBA" id="ARBA00022516"/>
    </source>
</evidence>
<keyword evidence="11 18" id="KW-0812">Transmembrane</keyword>
<evidence type="ECO:0000256" key="7">
    <source>
        <dbReference type="ARBA" id="ARBA00019373"/>
    </source>
</evidence>
<dbReference type="PANTHER" id="PTHR46382:SF1">
    <property type="entry name" value="PHOSPHATIDATE CYTIDYLYLTRANSFERASE"/>
    <property type="match status" value="1"/>
</dbReference>
<feature type="transmembrane region" description="Helical" evidence="19">
    <location>
        <begin position="215"/>
        <end position="235"/>
    </location>
</feature>
<evidence type="ECO:0000256" key="11">
    <source>
        <dbReference type="ARBA" id="ARBA00022692"/>
    </source>
</evidence>